<dbReference type="AlphaFoldDB" id="A0A382BX67"/>
<dbReference type="Gene3D" id="3.40.50.10390">
    <property type="entry name" value="Gingipain r, domain 1"/>
    <property type="match status" value="1"/>
</dbReference>
<dbReference type="GO" id="GO:0006508">
    <property type="term" value="P:proteolysis"/>
    <property type="evidence" value="ECO:0007669"/>
    <property type="project" value="InterPro"/>
</dbReference>
<sequence length="182" mass="21189">MVNRSIIFSFIVFSMLKADVLPLTQRYFHNEDMGHSYARGTYMIILSDASLETYLTDDNTGNFVEFKKSQGYNVVIQNFDDVGGTANYLKSYLQYYYEDEDSMLEYVLLVGDVTGIYAIPSFFIGSYNENEDDVTDYPYTFFDNNVLGSKFFIGRWSIRQVQDLMSLKMRSIQYVKMDNLID</sequence>
<evidence type="ECO:0000256" key="1">
    <source>
        <dbReference type="ARBA" id="ARBA00022729"/>
    </source>
</evidence>
<gene>
    <name evidence="3" type="ORF">METZ01_LOCUS171063</name>
</gene>
<dbReference type="InterPro" id="IPR001769">
    <property type="entry name" value="Gingipain"/>
</dbReference>
<name>A0A382BX67_9ZZZZ</name>
<dbReference type="InterPro" id="IPR029031">
    <property type="entry name" value="Gingipain_N_sf"/>
</dbReference>
<dbReference type="SUPFAM" id="SSF52129">
    <property type="entry name" value="Caspase-like"/>
    <property type="match status" value="1"/>
</dbReference>
<feature type="domain" description="Gingipain" evidence="2">
    <location>
        <begin position="44"/>
        <end position="175"/>
    </location>
</feature>
<keyword evidence="1" id="KW-0732">Signal</keyword>
<proteinExistence type="predicted"/>
<feature type="non-terminal residue" evidence="3">
    <location>
        <position position="182"/>
    </location>
</feature>
<accession>A0A382BX67</accession>
<protein>
    <recommendedName>
        <fullName evidence="2">Gingipain domain-containing protein</fullName>
    </recommendedName>
</protein>
<dbReference type="Pfam" id="PF01364">
    <property type="entry name" value="Peptidase_C25"/>
    <property type="match status" value="1"/>
</dbReference>
<evidence type="ECO:0000313" key="3">
    <source>
        <dbReference type="EMBL" id="SVB18209.1"/>
    </source>
</evidence>
<dbReference type="InterPro" id="IPR029030">
    <property type="entry name" value="Caspase-like_dom_sf"/>
</dbReference>
<organism evidence="3">
    <name type="scientific">marine metagenome</name>
    <dbReference type="NCBI Taxonomy" id="408172"/>
    <lineage>
        <taxon>unclassified sequences</taxon>
        <taxon>metagenomes</taxon>
        <taxon>ecological metagenomes</taxon>
    </lineage>
</organism>
<dbReference type="GO" id="GO:0008234">
    <property type="term" value="F:cysteine-type peptidase activity"/>
    <property type="evidence" value="ECO:0007669"/>
    <property type="project" value="InterPro"/>
</dbReference>
<dbReference type="EMBL" id="UINC01031719">
    <property type="protein sequence ID" value="SVB18209.1"/>
    <property type="molecule type" value="Genomic_DNA"/>
</dbReference>
<evidence type="ECO:0000259" key="2">
    <source>
        <dbReference type="Pfam" id="PF01364"/>
    </source>
</evidence>
<reference evidence="3" key="1">
    <citation type="submission" date="2018-05" db="EMBL/GenBank/DDBJ databases">
        <authorList>
            <person name="Lanie J.A."/>
            <person name="Ng W.-L."/>
            <person name="Kazmierczak K.M."/>
            <person name="Andrzejewski T.M."/>
            <person name="Davidsen T.M."/>
            <person name="Wayne K.J."/>
            <person name="Tettelin H."/>
            <person name="Glass J.I."/>
            <person name="Rusch D."/>
            <person name="Podicherti R."/>
            <person name="Tsui H.-C.T."/>
            <person name="Winkler M.E."/>
        </authorList>
    </citation>
    <scope>NUCLEOTIDE SEQUENCE</scope>
</reference>